<proteinExistence type="predicted"/>
<evidence type="ECO:0000313" key="1">
    <source>
        <dbReference type="EMBL" id="PNZ49871.1"/>
    </source>
</evidence>
<reference evidence="1 2" key="1">
    <citation type="submission" date="2017-08" db="EMBL/GenBank/DDBJ databases">
        <title>Draft genome sequences of 64 type strains of genus Staph aureus.</title>
        <authorList>
            <person name="Cole K."/>
            <person name="Golubchik T."/>
            <person name="Russell J."/>
            <person name="Foster D."/>
            <person name="Llewelyn M."/>
            <person name="Wilson D."/>
            <person name="Crook D."/>
            <person name="Paul J."/>
        </authorList>
    </citation>
    <scope>NUCLEOTIDE SEQUENCE [LARGE SCALE GENOMIC DNA]</scope>
    <source>
        <strain evidence="1 2">DSM 28300</strain>
    </source>
</reference>
<accession>A0A2K4AIB5</accession>
<dbReference type="Proteomes" id="UP000236395">
    <property type="component" value="Unassembled WGS sequence"/>
</dbReference>
<dbReference type="EMBL" id="PPQS01000027">
    <property type="protein sequence ID" value="PNZ49871.1"/>
    <property type="molecule type" value="Genomic_DNA"/>
</dbReference>
<organism evidence="1 2">
    <name type="scientific">Staphylococcus schweitzeri</name>
    <dbReference type="NCBI Taxonomy" id="1654388"/>
    <lineage>
        <taxon>Bacteria</taxon>
        <taxon>Bacillati</taxon>
        <taxon>Bacillota</taxon>
        <taxon>Bacilli</taxon>
        <taxon>Bacillales</taxon>
        <taxon>Staphylococcaceae</taxon>
        <taxon>Staphylococcus</taxon>
    </lineage>
</organism>
<name>A0A2K4AIB5_9STAP</name>
<feature type="non-terminal residue" evidence="1">
    <location>
        <position position="1"/>
    </location>
</feature>
<sequence length="27" mass="3366">IWPEKEYAINRVKKIEDYVKEQEEAEQ</sequence>
<protein>
    <submittedName>
        <fullName evidence="1">TIGR01741 family protein</fullName>
    </submittedName>
</protein>
<comment type="caution">
    <text evidence="1">The sequence shown here is derived from an EMBL/GenBank/DDBJ whole genome shotgun (WGS) entry which is preliminary data.</text>
</comment>
<evidence type="ECO:0000313" key="2">
    <source>
        <dbReference type="Proteomes" id="UP000236395"/>
    </source>
</evidence>
<dbReference type="AlphaFoldDB" id="A0A2K4AIB5"/>
<gene>
    <name evidence="1" type="ORF">CD116_05865</name>
</gene>